<dbReference type="Proteomes" id="UP000252586">
    <property type="component" value="Unassembled WGS sequence"/>
</dbReference>
<organism evidence="2 3">
    <name type="scientific">Nocardia puris</name>
    <dbReference type="NCBI Taxonomy" id="208602"/>
    <lineage>
        <taxon>Bacteria</taxon>
        <taxon>Bacillati</taxon>
        <taxon>Actinomycetota</taxon>
        <taxon>Actinomycetes</taxon>
        <taxon>Mycobacteriales</taxon>
        <taxon>Nocardiaceae</taxon>
        <taxon>Nocardia</taxon>
    </lineage>
</organism>
<evidence type="ECO:0000313" key="3">
    <source>
        <dbReference type="Proteomes" id="UP000252586"/>
    </source>
</evidence>
<dbReference type="OrthoDB" id="4565554at2"/>
<evidence type="ECO:0000313" key="2">
    <source>
        <dbReference type="EMBL" id="RBO94502.1"/>
    </source>
</evidence>
<comment type="caution">
    <text evidence="2">The sequence shown here is derived from an EMBL/GenBank/DDBJ whole genome shotgun (WGS) entry which is preliminary data.</text>
</comment>
<evidence type="ECO:0008006" key="4">
    <source>
        <dbReference type="Google" id="ProtNLM"/>
    </source>
</evidence>
<feature type="compositionally biased region" description="Basic and acidic residues" evidence="1">
    <location>
        <begin position="46"/>
        <end position="60"/>
    </location>
</feature>
<dbReference type="AlphaFoldDB" id="A0A366DWS0"/>
<dbReference type="STRING" id="1210090.GCA_001613185_06044"/>
<feature type="compositionally biased region" description="Acidic residues" evidence="1">
    <location>
        <begin position="74"/>
        <end position="83"/>
    </location>
</feature>
<dbReference type="EMBL" id="QNRE01000002">
    <property type="protein sequence ID" value="RBO94502.1"/>
    <property type="molecule type" value="Genomic_DNA"/>
</dbReference>
<evidence type="ECO:0000256" key="1">
    <source>
        <dbReference type="SAM" id="MobiDB-lite"/>
    </source>
</evidence>
<sequence length="112" mass="12119">MPTEHDDEDLLSATESLDPDELRDDGEAVDPPSEWRGADAFGTTAREQRTGEDLDSRLAEEEPDGAPPDALGDPFDDLAEDDADRAHGRYRGQVSGAPEDGDPLFGGQNHRT</sequence>
<feature type="region of interest" description="Disordered" evidence="1">
    <location>
        <begin position="1"/>
        <end position="112"/>
    </location>
</feature>
<gene>
    <name evidence="2" type="ORF">DFR74_102925</name>
</gene>
<feature type="compositionally biased region" description="Acidic residues" evidence="1">
    <location>
        <begin position="17"/>
        <end position="28"/>
    </location>
</feature>
<proteinExistence type="predicted"/>
<protein>
    <recommendedName>
        <fullName evidence="4">DUF5709 domain-containing protein</fullName>
    </recommendedName>
</protein>
<feature type="compositionally biased region" description="Acidic residues" evidence="1">
    <location>
        <begin position="1"/>
        <end position="10"/>
    </location>
</feature>
<name>A0A366DWS0_9NOCA</name>
<reference evidence="2 3" key="1">
    <citation type="submission" date="2018-06" db="EMBL/GenBank/DDBJ databases">
        <title>Genomic Encyclopedia of Type Strains, Phase IV (KMG-IV): sequencing the most valuable type-strain genomes for metagenomic binning, comparative biology and taxonomic classification.</title>
        <authorList>
            <person name="Goeker M."/>
        </authorList>
    </citation>
    <scope>NUCLEOTIDE SEQUENCE [LARGE SCALE GENOMIC DNA]</scope>
    <source>
        <strain evidence="2 3">DSM 44599</strain>
    </source>
</reference>
<keyword evidence="3" id="KW-1185">Reference proteome</keyword>
<accession>A0A366DWS0</accession>